<dbReference type="GO" id="GO:0031179">
    <property type="term" value="P:peptide modification"/>
    <property type="evidence" value="ECO:0007669"/>
    <property type="project" value="InterPro"/>
</dbReference>
<dbReference type="OrthoDB" id="10257263at2759"/>
<reference evidence="3 4" key="1">
    <citation type="journal article" date="2017" name="Gigascience">
        <title>Genome sequence of the small brown planthopper, Laodelphax striatellus.</title>
        <authorList>
            <person name="Zhu J."/>
            <person name="Jiang F."/>
            <person name="Wang X."/>
            <person name="Yang P."/>
            <person name="Bao Y."/>
            <person name="Zhao W."/>
            <person name="Wang W."/>
            <person name="Lu H."/>
            <person name="Wang Q."/>
            <person name="Cui N."/>
            <person name="Li J."/>
            <person name="Chen X."/>
            <person name="Luo L."/>
            <person name="Yu J."/>
            <person name="Kang L."/>
            <person name="Cui F."/>
        </authorList>
    </citation>
    <scope>NUCLEOTIDE SEQUENCE [LARGE SCALE GENOMIC DNA]</scope>
    <source>
        <strain evidence="3">Lst14</strain>
    </source>
</reference>
<dbReference type="Pfam" id="PF05147">
    <property type="entry name" value="LANC_like"/>
    <property type="match status" value="1"/>
</dbReference>
<dbReference type="STRING" id="195883.A0A482WYG9"/>
<dbReference type="Gene3D" id="1.50.10.10">
    <property type="match status" value="1"/>
</dbReference>
<gene>
    <name evidence="3" type="ORF">LSTR_LSTR006138</name>
</gene>
<dbReference type="GO" id="GO:0005975">
    <property type="term" value="P:carbohydrate metabolic process"/>
    <property type="evidence" value="ECO:0007669"/>
    <property type="project" value="InterPro"/>
</dbReference>
<dbReference type="SMART" id="SM01260">
    <property type="entry name" value="LANC_like"/>
    <property type="match status" value="1"/>
</dbReference>
<name>A0A482WYG9_LAOST</name>
<dbReference type="PRINTS" id="PR01951">
    <property type="entry name" value="LANCEUKARYTE"/>
</dbReference>
<keyword evidence="2" id="KW-0479">Metal-binding</keyword>
<dbReference type="InterPro" id="IPR012341">
    <property type="entry name" value="6hp_glycosidase-like_sf"/>
</dbReference>
<protein>
    <recommendedName>
        <fullName evidence="5">LanC-like protein 2</fullName>
    </recommendedName>
</protein>
<dbReference type="SMR" id="A0A482WYG9"/>
<dbReference type="GO" id="GO:0046872">
    <property type="term" value="F:metal ion binding"/>
    <property type="evidence" value="ECO:0007669"/>
    <property type="project" value="UniProtKB-KW"/>
</dbReference>
<evidence type="ECO:0000256" key="2">
    <source>
        <dbReference type="PIRSR" id="PIRSR607822-1"/>
    </source>
</evidence>
<evidence type="ECO:0000256" key="1">
    <source>
        <dbReference type="ARBA" id="ARBA00007179"/>
    </source>
</evidence>
<dbReference type="PRINTS" id="PR01950">
    <property type="entry name" value="LANCSUPER"/>
</dbReference>
<dbReference type="PANTHER" id="PTHR12736:SF21">
    <property type="entry name" value="LANC-LIKE PROTEIN 2"/>
    <property type="match status" value="1"/>
</dbReference>
<organism evidence="3 4">
    <name type="scientific">Laodelphax striatellus</name>
    <name type="common">Small brown planthopper</name>
    <name type="synonym">Delphax striatella</name>
    <dbReference type="NCBI Taxonomy" id="195883"/>
    <lineage>
        <taxon>Eukaryota</taxon>
        <taxon>Metazoa</taxon>
        <taxon>Ecdysozoa</taxon>
        <taxon>Arthropoda</taxon>
        <taxon>Hexapoda</taxon>
        <taxon>Insecta</taxon>
        <taxon>Pterygota</taxon>
        <taxon>Neoptera</taxon>
        <taxon>Paraneoptera</taxon>
        <taxon>Hemiptera</taxon>
        <taxon>Auchenorrhyncha</taxon>
        <taxon>Fulgoroidea</taxon>
        <taxon>Delphacidae</taxon>
        <taxon>Criomorphinae</taxon>
        <taxon>Laodelphax</taxon>
    </lineage>
</organism>
<keyword evidence="4" id="KW-1185">Reference proteome</keyword>
<dbReference type="InParanoid" id="A0A482WYG9"/>
<dbReference type="AlphaFoldDB" id="A0A482WYG9"/>
<keyword evidence="2" id="KW-0862">Zinc</keyword>
<feature type="binding site" evidence="2">
    <location>
        <position position="320"/>
    </location>
    <ligand>
        <name>Zn(2+)</name>
        <dbReference type="ChEBI" id="CHEBI:29105"/>
    </ligand>
</feature>
<sequence length="397" mass="44427">MSGSQKPFTNDYEDYSGNDLKGDKIEPDVLTKQETKITELINLILRSTKLKSTGGDVSVYTGKAGIALTLFMIHNKLGVGHYREEAIQYIDDCLKNASKRRHSFLNGDAGVYAVGAFIYNTTRHTYAMGLLEKLTAKHEEVCKSSDIPDEILYGRAGYLYALLFVKKYTNLNVEDSIIRKVISAILDSGKKLADKNGSGVPLEFEWHDKNYLGGAHGIAGILYLLLLAKHYLTEDELLWLGKPSINYLLSFQYPSGNFPSSIGSKSSDRLVQWCHGAPGVVQLMSKAYEVFGDEKYLQSALKCGEVVWQRGLLWKGYSLCHGVAGNGYTFIQLYQLTRDKKHLHRAIKFGEWCTTWPQNQFYPPDRGYSLFEGIAGIAYFLADLITPDTAAFPAYSL</sequence>
<dbReference type="GO" id="GO:0005886">
    <property type="term" value="C:plasma membrane"/>
    <property type="evidence" value="ECO:0007669"/>
    <property type="project" value="TreeGrafter"/>
</dbReference>
<comment type="similarity">
    <text evidence="1">Belongs to the LanC-like protein family.</text>
</comment>
<evidence type="ECO:0008006" key="5">
    <source>
        <dbReference type="Google" id="ProtNLM"/>
    </source>
</evidence>
<evidence type="ECO:0000313" key="4">
    <source>
        <dbReference type="Proteomes" id="UP000291343"/>
    </source>
</evidence>
<feature type="binding site" evidence="2">
    <location>
        <position position="321"/>
    </location>
    <ligand>
        <name>Zn(2+)</name>
        <dbReference type="ChEBI" id="CHEBI:29105"/>
    </ligand>
</feature>
<dbReference type="Proteomes" id="UP000291343">
    <property type="component" value="Unassembled WGS sequence"/>
</dbReference>
<feature type="binding site" evidence="2">
    <location>
        <position position="274"/>
    </location>
    <ligand>
        <name>Zn(2+)</name>
        <dbReference type="ChEBI" id="CHEBI:29105"/>
    </ligand>
</feature>
<dbReference type="InterPro" id="IPR020464">
    <property type="entry name" value="LanC-like_prot_euk"/>
</dbReference>
<comment type="caution">
    <text evidence="3">The sequence shown here is derived from an EMBL/GenBank/DDBJ whole genome shotgun (WGS) entry which is preliminary data.</text>
</comment>
<proteinExistence type="inferred from homology"/>
<dbReference type="SUPFAM" id="SSF158745">
    <property type="entry name" value="LanC-like"/>
    <property type="match status" value="1"/>
</dbReference>
<dbReference type="InterPro" id="IPR007822">
    <property type="entry name" value="LANC-like"/>
</dbReference>
<accession>A0A482WYG9</accession>
<dbReference type="PANTHER" id="PTHR12736">
    <property type="entry name" value="LANC-LIKE PROTEIN"/>
    <property type="match status" value="1"/>
</dbReference>
<evidence type="ECO:0000313" key="3">
    <source>
        <dbReference type="EMBL" id="RZF38543.1"/>
    </source>
</evidence>
<dbReference type="EMBL" id="QKKF02022243">
    <property type="protein sequence ID" value="RZF38543.1"/>
    <property type="molecule type" value="Genomic_DNA"/>
</dbReference>
<dbReference type="CDD" id="cd04794">
    <property type="entry name" value="euk_LANCL"/>
    <property type="match status" value="1"/>
</dbReference>